<dbReference type="Proteomes" id="UP000053660">
    <property type="component" value="Unassembled WGS sequence"/>
</dbReference>
<feature type="compositionally biased region" description="Basic and acidic residues" evidence="1">
    <location>
        <begin position="94"/>
        <end position="103"/>
    </location>
</feature>
<accession>A0A0B1T329</accession>
<dbReference type="EMBL" id="KN553306">
    <property type="protein sequence ID" value="KHJ90172.1"/>
    <property type="molecule type" value="Genomic_DNA"/>
</dbReference>
<evidence type="ECO:0000313" key="3">
    <source>
        <dbReference type="Proteomes" id="UP000053660"/>
    </source>
</evidence>
<name>A0A0B1T329_OESDE</name>
<feature type="region of interest" description="Disordered" evidence="1">
    <location>
        <begin position="1"/>
        <end position="28"/>
    </location>
</feature>
<feature type="compositionally biased region" description="Basic and acidic residues" evidence="1">
    <location>
        <begin position="16"/>
        <end position="25"/>
    </location>
</feature>
<proteinExistence type="predicted"/>
<keyword evidence="3" id="KW-1185">Reference proteome</keyword>
<evidence type="ECO:0000313" key="2">
    <source>
        <dbReference type="EMBL" id="KHJ90172.1"/>
    </source>
</evidence>
<gene>
    <name evidence="2" type="ORF">OESDEN_09987</name>
</gene>
<dbReference type="InterPro" id="IPR008569">
    <property type="entry name" value="DUF851"/>
</dbReference>
<dbReference type="OrthoDB" id="5824153at2759"/>
<evidence type="ECO:0000256" key="1">
    <source>
        <dbReference type="SAM" id="MobiDB-lite"/>
    </source>
</evidence>
<dbReference type="AlphaFoldDB" id="A0A0B1T329"/>
<protein>
    <submittedName>
        <fullName evidence="2">Uncharacterized protein</fullName>
    </submittedName>
</protein>
<dbReference type="Pfam" id="PF05867">
    <property type="entry name" value="DUF851"/>
    <property type="match status" value="1"/>
</dbReference>
<organism evidence="2 3">
    <name type="scientific">Oesophagostomum dentatum</name>
    <name type="common">Nodular worm</name>
    <dbReference type="NCBI Taxonomy" id="61180"/>
    <lineage>
        <taxon>Eukaryota</taxon>
        <taxon>Metazoa</taxon>
        <taxon>Ecdysozoa</taxon>
        <taxon>Nematoda</taxon>
        <taxon>Chromadorea</taxon>
        <taxon>Rhabditida</taxon>
        <taxon>Rhabditina</taxon>
        <taxon>Rhabditomorpha</taxon>
        <taxon>Strongyloidea</taxon>
        <taxon>Strongylidae</taxon>
        <taxon>Oesophagostomum</taxon>
    </lineage>
</organism>
<sequence>MLRESEGGGGLPSVRETSKEDKSDRSISLSRRFMNLSGRVGRKVKTFVSRPIREPVMRRFVRRVESRKNLEPPSSKEDKLIHGEVSFPKLRRKTSVEKRRNGPDEVFTDTSQADFNLPSTSVAEDNLKRELKAACKLVTGNNDNGGKVIINGRPFWVEEDQEENEDSDTADDLQLNAEVVLDVDDGKITLEHMPHIQIVLDPFNDLSVLKSRDGLFYTKGILFGNSVRSMINLSGEKDYDRHFVIFH</sequence>
<feature type="region of interest" description="Disordered" evidence="1">
    <location>
        <begin position="91"/>
        <end position="111"/>
    </location>
</feature>
<reference evidence="2 3" key="1">
    <citation type="submission" date="2014-03" db="EMBL/GenBank/DDBJ databases">
        <title>Draft genome of the hookworm Oesophagostomum dentatum.</title>
        <authorList>
            <person name="Mitreva M."/>
        </authorList>
    </citation>
    <scope>NUCLEOTIDE SEQUENCE [LARGE SCALE GENOMIC DNA]</scope>
    <source>
        <strain evidence="2 3">OD-Hann</strain>
    </source>
</reference>